<name>G4D6W3_9FIRM</name>
<dbReference type="GO" id="GO:0005886">
    <property type="term" value="C:plasma membrane"/>
    <property type="evidence" value="ECO:0007669"/>
    <property type="project" value="TreeGrafter"/>
</dbReference>
<protein>
    <submittedName>
        <fullName evidence="8">NCS2 family nucleobase:cation symporter-2, uracil permease</fullName>
    </submittedName>
</protein>
<dbReference type="GO" id="GO:0042907">
    <property type="term" value="F:xanthine transmembrane transporter activity"/>
    <property type="evidence" value="ECO:0007669"/>
    <property type="project" value="TreeGrafter"/>
</dbReference>
<dbReference type="NCBIfam" id="NF007995">
    <property type="entry name" value="PRK10720.1"/>
    <property type="match status" value="1"/>
</dbReference>
<feature type="transmembrane region" description="Helical" evidence="7">
    <location>
        <begin position="311"/>
        <end position="333"/>
    </location>
</feature>
<evidence type="ECO:0000256" key="7">
    <source>
        <dbReference type="SAM" id="Phobius"/>
    </source>
</evidence>
<keyword evidence="4 7" id="KW-0812">Transmembrane</keyword>
<dbReference type="Pfam" id="PF00860">
    <property type="entry name" value="Xan_ur_permease"/>
    <property type="match status" value="1"/>
</dbReference>
<feature type="transmembrane region" description="Helical" evidence="7">
    <location>
        <begin position="20"/>
        <end position="42"/>
    </location>
</feature>
<dbReference type="PANTHER" id="PTHR42810">
    <property type="entry name" value="PURINE PERMEASE C1399.01C-RELATED"/>
    <property type="match status" value="1"/>
</dbReference>
<accession>G4D6W3</accession>
<feature type="transmembrane region" description="Helical" evidence="7">
    <location>
        <begin position="125"/>
        <end position="146"/>
    </location>
</feature>
<evidence type="ECO:0000313" key="8">
    <source>
        <dbReference type="EMBL" id="EGY76359.1"/>
    </source>
</evidence>
<dbReference type="HOGENOM" id="CLU_017959_1_2_9"/>
<keyword evidence="6 7" id="KW-0472">Membrane</keyword>
<feature type="transmembrane region" description="Helical" evidence="7">
    <location>
        <begin position="339"/>
        <end position="360"/>
    </location>
</feature>
<feature type="transmembrane region" description="Helical" evidence="7">
    <location>
        <begin position="372"/>
        <end position="391"/>
    </location>
</feature>
<gene>
    <name evidence="8" type="primary">pyrP</name>
    <name evidence="8" type="ORF">HMPREF9129_2143</name>
</gene>
<evidence type="ECO:0000256" key="5">
    <source>
        <dbReference type="ARBA" id="ARBA00022989"/>
    </source>
</evidence>
<dbReference type="PANTHER" id="PTHR42810:SF2">
    <property type="entry name" value="PURINE PERMEASE C1399.01C-RELATED"/>
    <property type="match status" value="1"/>
</dbReference>
<proteinExistence type="inferred from homology"/>
<comment type="subcellular location">
    <subcellularLocation>
        <location evidence="1">Membrane</location>
        <topology evidence="1">Multi-pass membrane protein</topology>
    </subcellularLocation>
</comment>
<dbReference type="OrthoDB" id="9779092at2"/>
<evidence type="ECO:0000256" key="1">
    <source>
        <dbReference type="ARBA" id="ARBA00004141"/>
    </source>
</evidence>
<comment type="similarity">
    <text evidence="2">Belongs to the nucleobase:cation symporter-2 (NCS2) (TC 2.A.40) family.</text>
</comment>
<dbReference type="NCBIfam" id="TIGR00801">
    <property type="entry name" value="ncs2"/>
    <property type="match status" value="1"/>
</dbReference>
<dbReference type="eggNOG" id="COG2233">
    <property type="taxonomic scope" value="Bacteria"/>
</dbReference>
<sequence>MGGEMNKKIIGVDEKVPLNLLIPLSLQHTFAMFGASVLVPLVFKMDPSIVLLMNGIGTFLLIWITNKKVPAYLGSSFAFLGPTQVILSKYPFEYALGGFVAIGSIGCLIAWLIKRKGVSWLDIVLPPAAMGAVVALIGLQLASATISGGTIGANIMGETATNPDRIVFAVTLLTAIFGSVLFKKFWATIPILIAIVVGYITAYFFGMIDFSGLREANLFVVPHFQAPAFHWEPILTMLPVTLVIMSENISHQVVTSNIIGRDIIKDPGLDKTILADNFSTMVSGFLGSVPTTTYGENIGVMAVTGVYSVQVIAGAAVVSICMAFIGPLAALIQTIPGDVIGGVTFLLYGMIGASGLRLLVDAKVDYSKSANLILTSVILFTGLSGLIISVGNVELSGMVLASVVAVILSITFHICRRLKILED</sequence>
<keyword evidence="5 7" id="KW-1133">Transmembrane helix</keyword>
<reference evidence="8 9" key="1">
    <citation type="submission" date="2011-06" db="EMBL/GenBank/DDBJ databases">
        <authorList>
            <person name="Muzny D."/>
            <person name="Qin X."/>
            <person name="Deng J."/>
            <person name="Jiang H."/>
            <person name="Liu Y."/>
            <person name="Qu J."/>
            <person name="Song X.-Z."/>
            <person name="Zhang L."/>
            <person name="Thornton R."/>
            <person name="Coyle M."/>
            <person name="Francisco L."/>
            <person name="Jackson L."/>
            <person name="Javaid M."/>
            <person name="Korchina V."/>
            <person name="Kovar C."/>
            <person name="Mata R."/>
            <person name="Mathew T."/>
            <person name="Ngo R."/>
            <person name="Nguyen L."/>
            <person name="Nguyen N."/>
            <person name="Okwuonu G."/>
            <person name="Ongeri F."/>
            <person name="Pham C."/>
            <person name="Simmons D."/>
            <person name="Wilczek-Boney K."/>
            <person name="Hale W."/>
            <person name="Jakkamsetti A."/>
            <person name="Pham P."/>
            <person name="Ruth R."/>
            <person name="San Lucas F."/>
            <person name="Warren J."/>
            <person name="Zhang J."/>
            <person name="Zhao Z."/>
            <person name="Zhou C."/>
            <person name="Zhu D."/>
            <person name="Lee S."/>
            <person name="Bess C."/>
            <person name="Blankenburg K."/>
            <person name="Forbes L."/>
            <person name="Fu Q."/>
            <person name="Gubbala S."/>
            <person name="Hirani K."/>
            <person name="Jayaseelan J.C."/>
            <person name="Lara F."/>
            <person name="Munidasa M."/>
            <person name="Palculict T."/>
            <person name="Patil S."/>
            <person name="Pu L.-L."/>
            <person name="Saada N."/>
            <person name="Tang L."/>
            <person name="Weissenberger G."/>
            <person name="Zhu Y."/>
            <person name="Hemphill L."/>
            <person name="Shang Y."/>
            <person name="Youmans B."/>
            <person name="Ayvaz T."/>
            <person name="Ross M."/>
            <person name="Santibanez J."/>
            <person name="Aqrawi P."/>
            <person name="Gross S."/>
            <person name="Joshi V."/>
            <person name="Fowler G."/>
            <person name="Nazareth L."/>
            <person name="Reid J."/>
            <person name="Worley K."/>
            <person name="Petrosino J."/>
            <person name="Highlander S."/>
            <person name="Gibbs R."/>
        </authorList>
    </citation>
    <scope>NUCLEOTIDE SEQUENCE [LARGE SCALE GENOMIC DNA]</scope>
    <source>
        <strain evidence="8 9">ATCC 29427</strain>
    </source>
</reference>
<organism evidence="8 9">
    <name type="scientific">Peptoniphilus indolicus ATCC 29427</name>
    <dbReference type="NCBI Taxonomy" id="997350"/>
    <lineage>
        <taxon>Bacteria</taxon>
        <taxon>Bacillati</taxon>
        <taxon>Bacillota</taxon>
        <taxon>Tissierellia</taxon>
        <taxon>Tissierellales</taxon>
        <taxon>Peptoniphilaceae</taxon>
        <taxon>Peptoniphilus</taxon>
    </lineage>
</organism>
<dbReference type="Proteomes" id="UP000003422">
    <property type="component" value="Unassembled WGS sequence"/>
</dbReference>
<feature type="transmembrane region" description="Helical" evidence="7">
    <location>
        <begin position="189"/>
        <end position="208"/>
    </location>
</feature>
<feature type="transmembrane region" description="Helical" evidence="7">
    <location>
        <begin position="48"/>
        <end position="64"/>
    </location>
</feature>
<evidence type="ECO:0000256" key="3">
    <source>
        <dbReference type="ARBA" id="ARBA00022448"/>
    </source>
</evidence>
<dbReference type="EMBL" id="AGBB01000229">
    <property type="protein sequence ID" value="EGY76359.1"/>
    <property type="molecule type" value="Genomic_DNA"/>
</dbReference>
<dbReference type="STRING" id="997350.HMPREF9129_2143"/>
<keyword evidence="9" id="KW-1185">Reference proteome</keyword>
<comment type="caution">
    <text evidence="8">The sequence shown here is derived from an EMBL/GenBank/DDBJ whole genome shotgun (WGS) entry which is preliminary data.</text>
</comment>
<dbReference type="InterPro" id="IPR006042">
    <property type="entry name" value="Xan_ur_permease"/>
</dbReference>
<feature type="transmembrane region" description="Helical" evidence="7">
    <location>
        <begin position="166"/>
        <end position="182"/>
    </location>
</feature>
<dbReference type="PATRIC" id="fig|997350.3.peg.2048"/>
<keyword evidence="3" id="KW-0813">Transport</keyword>
<evidence type="ECO:0000313" key="9">
    <source>
        <dbReference type="Proteomes" id="UP000003422"/>
    </source>
</evidence>
<evidence type="ECO:0000256" key="4">
    <source>
        <dbReference type="ARBA" id="ARBA00022692"/>
    </source>
</evidence>
<dbReference type="AlphaFoldDB" id="G4D6W3"/>
<evidence type="ECO:0000256" key="6">
    <source>
        <dbReference type="ARBA" id="ARBA00023136"/>
    </source>
</evidence>
<feature type="transmembrane region" description="Helical" evidence="7">
    <location>
        <begin position="94"/>
        <end position="113"/>
    </location>
</feature>
<evidence type="ECO:0000256" key="2">
    <source>
        <dbReference type="ARBA" id="ARBA00008821"/>
    </source>
</evidence>
<feature type="transmembrane region" description="Helical" evidence="7">
    <location>
        <begin position="397"/>
        <end position="415"/>
    </location>
</feature>
<dbReference type="InterPro" id="IPR006043">
    <property type="entry name" value="NCS2"/>
</dbReference>